<evidence type="ECO:0000256" key="2">
    <source>
        <dbReference type="ARBA" id="ARBA00006679"/>
    </source>
</evidence>
<keyword evidence="6 7" id="KW-0472">Membrane</keyword>
<accession>A0ABN0X5J3</accession>
<evidence type="ECO:0000256" key="1">
    <source>
        <dbReference type="ARBA" id="ARBA00004651"/>
    </source>
</evidence>
<dbReference type="EMBL" id="BAAAEI010000010">
    <property type="protein sequence ID" value="GAA0355698.1"/>
    <property type="molecule type" value="Genomic_DNA"/>
</dbReference>
<evidence type="ECO:0000256" key="6">
    <source>
        <dbReference type="ARBA" id="ARBA00023136"/>
    </source>
</evidence>
<feature type="transmembrane region" description="Helical" evidence="7">
    <location>
        <begin position="20"/>
        <end position="39"/>
    </location>
</feature>
<comment type="caution">
    <text evidence="8">The sequence shown here is derived from an EMBL/GenBank/DDBJ whole genome shotgun (WGS) entry which is preliminary data.</text>
</comment>
<dbReference type="InterPro" id="IPR051907">
    <property type="entry name" value="DoxX-like_oxidoreductase"/>
</dbReference>
<keyword evidence="5 7" id="KW-1133">Transmembrane helix</keyword>
<evidence type="ECO:0000313" key="8">
    <source>
        <dbReference type="EMBL" id="GAA0355698.1"/>
    </source>
</evidence>
<protein>
    <submittedName>
        <fullName evidence="8">DoxX family protein</fullName>
    </submittedName>
</protein>
<dbReference type="Proteomes" id="UP001501757">
    <property type="component" value="Unassembled WGS sequence"/>
</dbReference>
<dbReference type="Pfam" id="PF07681">
    <property type="entry name" value="DoxX"/>
    <property type="match status" value="1"/>
</dbReference>
<comment type="similarity">
    <text evidence="2">Belongs to the DoxX family.</text>
</comment>
<evidence type="ECO:0000256" key="4">
    <source>
        <dbReference type="ARBA" id="ARBA00022692"/>
    </source>
</evidence>
<feature type="transmembrane region" description="Helical" evidence="7">
    <location>
        <begin position="169"/>
        <end position="193"/>
    </location>
</feature>
<reference evidence="8 9" key="1">
    <citation type="journal article" date="2019" name="Int. J. Syst. Evol. Microbiol.">
        <title>The Global Catalogue of Microorganisms (GCM) 10K type strain sequencing project: providing services to taxonomists for standard genome sequencing and annotation.</title>
        <authorList>
            <consortium name="The Broad Institute Genomics Platform"/>
            <consortium name="The Broad Institute Genome Sequencing Center for Infectious Disease"/>
            <person name="Wu L."/>
            <person name="Ma J."/>
        </authorList>
    </citation>
    <scope>NUCLEOTIDE SEQUENCE [LARGE SCALE GENOMIC DNA]</scope>
    <source>
        <strain evidence="8 9">JCM 13378</strain>
    </source>
</reference>
<feature type="transmembrane region" description="Helical" evidence="7">
    <location>
        <begin position="59"/>
        <end position="85"/>
    </location>
</feature>
<evidence type="ECO:0000256" key="3">
    <source>
        <dbReference type="ARBA" id="ARBA00022475"/>
    </source>
</evidence>
<organism evidence="8 9">
    <name type="scientific">Bowmanella denitrificans</name>
    <dbReference type="NCBI Taxonomy" id="366582"/>
    <lineage>
        <taxon>Bacteria</taxon>
        <taxon>Pseudomonadati</taxon>
        <taxon>Pseudomonadota</taxon>
        <taxon>Gammaproteobacteria</taxon>
        <taxon>Alteromonadales</taxon>
        <taxon>Alteromonadaceae</taxon>
        <taxon>Bowmanella</taxon>
    </lineage>
</organism>
<name>A0ABN0X5J3_9ALTE</name>
<dbReference type="PANTHER" id="PTHR33452">
    <property type="entry name" value="OXIDOREDUCTASE CATD-RELATED"/>
    <property type="match status" value="1"/>
</dbReference>
<evidence type="ECO:0000256" key="7">
    <source>
        <dbReference type="SAM" id="Phobius"/>
    </source>
</evidence>
<dbReference type="PANTHER" id="PTHR33452:SF19">
    <property type="entry name" value="DOXX FAMILY PROTEIN"/>
    <property type="match status" value="1"/>
</dbReference>
<keyword evidence="9" id="KW-1185">Reference proteome</keyword>
<feature type="transmembrane region" description="Helical" evidence="7">
    <location>
        <begin position="92"/>
        <end position="110"/>
    </location>
</feature>
<keyword evidence="3" id="KW-1003">Cell membrane</keyword>
<evidence type="ECO:0000313" key="9">
    <source>
        <dbReference type="Proteomes" id="UP001501757"/>
    </source>
</evidence>
<evidence type="ECO:0000256" key="5">
    <source>
        <dbReference type="ARBA" id="ARBA00022989"/>
    </source>
</evidence>
<comment type="subcellular location">
    <subcellularLocation>
        <location evidence="1">Cell membrane</location>
        <topology evidence="1">Multi-pass membrane protein</topology>
    </subcellularLocation>
</comment>
<gene>
    <name evidence="8" type="ORF">GCM10009092_19950</name>
</gene>
<sequence length="210" mass="23973">MPLFQFFTRLHLQFDKTRALDFLAPLALRFYLVPVFWMAGVNKLEGFDNVVQWFGNEDWGLALPFPYLLALLATWTEILGAVLLLLGFAVRYISIPLMITMLVAAFSAHWQNGWQAIADPSGLFANQQVLDSADKLARAKTILQEHGHYEWLTSSGNFVILNNGIEFSITYFVMLLVLFFAGAGRFISMDYWFARNTRRLQSASKIPTHQ</sequence>
<dbReference type="RefSeq" id="WP_343844631.1">
    <property type="nucleotide sequence ID" value="NZ_BAAAEI010000010.1"/>
</dbReference>
<dbReference type="InterPro" id="IPR032808">
    <property type="entry name" value="DoxX"/>
</dbReference>
<proteinExistence type="inferred from homology"/>
<keyword evidence="4 7" id="KW-0812">Transmembrane</keyword>